<comment type="caution">
    <text evidence="1">The sequence shown here is derived from an EMBL/GenBank/DDBJ whole genome shotgun (WGS) entry which is preliminary data.</text>
</comment>
<accession>Q7RIU4</accession>
<protein>
    <submittedName>
        <fullName evidence="1">Uncharacterized protein</fullName>
    </submittedName>
</protein>
<reference evidence="1 2" key="1">
    <citation type="journal article" date="2002" name="Nature">
        <title>Genome sequence and comparative analysis of the model rodent malaria parasite Plasmodium yoelii yoelii.</title>
        <authorList>
            <person name="Carlton J.M."/>
            <person name="Angiuoli S.V."/>
            <person name="Suh B.B."/>
            <person name="Kooij T.W."/>
            <person name="Pertea M."/>
            <person name="Silva J.C."/>
            <person name="Ermolaeva M.D."/>
            <person name="Allen J.E."/>
            <person name="Selengut J.D."/>
            <person name="Koo H.L."/>
            <person name="Peterson J.D."/>
            <person name="Pop M."/>
            <person name="Kosack D.S."/>
            <person name="Shumway M.F."/>
            <person name="Bidwell S.L."/>
            <person name="Shallom S.J."/>
            <person name="van Aken S.E."/>
            <person name="Riedmuller S.B."/>
            <person name="Feldblyum T.V."/>
            <person name="Cho J.K."/>
            <person name="Quackenbush J."/>
            <person name="Sedegah M."/>
            <person name="Shoaibi A."/>
            <person name="Cummings L.M."/>
            <person name="Florens L."/>
            <person name="Yates J.R."/>
            <person name="Raine J.D."/>
            <person name="Sinden R.E."/>
            <person name="Harris M.A."/>
            <person name="Cunningham D.A."/>
            <person name="Preiser P.R."/>
            <person name="Bergman L.W."/>
            <person name="Vaidya A.B."/>
            <person name="van Lin L.H."/>
            <person name="Janse C.J."/>
            <person name="Waters A.P."/>
            <person name="Smith H.O."/>
            <person name="White O.R."/>
            <person name="Salzberg S.L."/>
            <person name="Venter J.C."/>
            <person name="Fraser C.M."/>
            <person name="Hoffman S.L."/>
            <person name="Gardner M.J."/>
            <person name="Carucci D.J."/>
        </authorList>
    </citation>
    <scope>NUCLEOTIDE SEQUENCE [LARGE SCALE GENOMIC DNA]</scope>
    <source>
        <strain evidence="1 2">17XNL</strain>
    </source>
</reference>
<dbReference type="AlphaFoldDB" id="Q7RIU4"/>
<name>Q7RIU4_PLAYO</name>
<evidence type="ECO:0000313" key="1">
    <source>
        <dbReference type="EMBL" id="EAA15244.1"/>
    </source>
</evidence>
<gene>
    <name evidence="1" type="ORF">PY03522</name>
</gene>
<proteinExistence type="predicted"/>
<keyword evidence="2" id="KW-1185">Reference proteome</keyword>
<dbReference type="InParanoid" id="Q7RIU4"/>
<dbReference type="Proteomes" id="UP000008553">
    <property type="component" value="Unassembled WGS sequence"/>
</dbReference>
<sequence length="34" mass="4218">RKWTRWEKDSFLAILHDATDKMMILTKHFENVKK</sequence>
<dbReference type="EMBL" id="AABL01001019">
    <property type="protein sequence ID" value="EAA15244.1"/>
    <property type="molecule type" value="Genomic_DNA"/>
</dbReference>
<evidence type="ECO:0000313" key="2">
    <source>
        <dbReference type="Proteomes" id="UP000008553"/>
    </source>
</evidence>
<organism evidence="1 2">
    <name type="scientific">Plasmodium yoelii yoelii</name>
    <dbReference type="NCBI Taxonomy" id="73239"/>
    <lineage>
        <taxon>Eukaryota</taxon>
        <taxon>Sar</taxon>
        <taxon>Alveolata</taxon>
        <taxon>Apicomplexa</taxon>
        <taxon>Aconoidasida</taxon>
        <taxon>Haemosporida</taxon>
        <taxon>Plasmodiidae</taxon>
        <taxon>Plasmodium</taxon>
        <taxon>Plasmodium (Vinckeia)</taxon>
    </lineage>
</organism>
<dbReference type="PaxDb" id="73239-Q7RIU4"/>
<feature type="non-terminal residue" evidence="1">
    <location>
        <position position="1"/>
    </location>
</feature>